<feature type="transmembrane region" description="Helical" evidence="2">
    <location>
        <begin position="71"/>
        <end position="92"/>
    </location>
</feature>
<feature type="region of interest" description="Disordered" evidence="1">
    <location>
        <begin position="207"/>
        <end position="226"/>
    </location>
</feature>
<feature type="compositionally biased region" description="Polar residues" evidence="1">
    <location>
        <begin position="209"/>
        <end position="226"/>
    </location>
</feature>
<protein>
    <submittedName>
        <fullName evidence="3">Uncharacterized protein</fullName>
    </submittedName>
</protein>
<keyword evidence="2" id="KW-1133">Transmembrane helix</keyword>
<dbReference type="PANTHER" id="PTHR13412:SF0">
    <property type="entry name" value="T-CELL IMMUNOMODULATORY PROTEIN"/>
    <property type="match status" value="1"/>
</dbReference>
<keyword evidence="2" id="KW-0472">Membrane</keyword>
<feature type="region of interest" description="Disordered" evidence="1">
    <location>
        <begin position="1"/>
        <end position="54"/>
    </location>
</feature>
<gene>
    <name evidence="3" type="ORF">Cvel_27743.t1.CR1</name>
</gene>
<organism evidence="3">
    <name type="scientific">Chromera velia CCMP2878</name>
    <dbReference type="NCBI Taxonomy" id="1169474"/>
    <lineage>
        <taxon>Eukaryota</taxon>
        <taxon>Sar</taxon>
        <taxon>Alveolata</taxon>
        <taxon>Colpodellida</taxon>
        <taxon>Chromeraceae</taxon>
        <taxon>Chromera</taxon>
    </lineage>
</organism>
<dbReference type="PhylomeDB" id="A0A0K6S952"/>
<feature type="region of interest" description="Disordered" evidence="1">
    <location>
        <begin position="148"/>
        <end position="170"/>
    </location>
</feature>
<dbReference type="VEuPathDB" id="CryptoDB:Cvel_27743"/>
<dbReference type="InterPro" id="IPR028994">
    <property type="entry name" value="Integrin_alpha_N"/>
</dbReference>
<dbReference type="EMBL" id="CDMZ01002753">
    <property type="protein sequence ID" value="CUC10137.1"/>
    <property type="molecule type" value="Genomic_DNA"/>
</dbReference>
<dbReference type="SUPFAM" id="SSF69318">
    <property type="entry name" value="Integrin alpha N-terminal domain"/>
    <property type="match status" value="1"/>
</dbReference>
<evidence type="ECO:0000256" key="1">
    <source>
        <dbReference type="SAM" id="MobiDB-lite"/>
    </source>
</evidence>
<proteinExistence type="predicted"/>
<feature type="compositionally biased region" description="Basic and acidic residues" evidence="1">
    <location>
        <begin position="1"/>
        <end position="42"/>
    </location>
</feature>
<evidence type="ECO:0000313" key="3">
    <source>
        <dbReference type="EMBL" id="CUC10137.1"/>
    </source>
</evidence>
<accession>A0A0K6S952</accession>
<name>A0A0K6S952_9ALVE</name>
<reference evidence="3" key="1">
    <citation type="submission" date="2014-11" db="EMBL/GenBank/DDBJ databases">
        <title>Molecular phylogeny of cliff fern family Woodsiaceae with morphological implications.</title>
        <authorList>
            <person name="Shao Y.-Z."/>
            <person name="Wei R."/>
            <person name="Zhang X.-C."/>
        </authorList>
    </citation>
    <scope>NUCLEOTIDE SEQUENCE</scope>
</reference>
<evidence type="ECO:0000256" key="2">
    <source>
        <dbReference type="SAM" id="Phobius"/>
    </source>
</evidence>
<feature type="compositionally biased region" description="Basic and acidic residues" evidence="1">
    <location>
        <begin position="149"/>
        <end position="161"/>
    </location>
</feature>
<keyword evidence="2" id="KW-0812">Transmembrane</keyword>
<dbReference type="InterPro" id="IPR024881">
    <property type="entry name" value="Tip"/>
</dbReference>
<dbReference type="AlphaFoldDB" id="A0A0K6S952"/>
<sequence length="772" mass="82897">MEQPNEIEREISDELRRSEAHERDPIRDPSQRAEQVGKKTEEGDVEASQPSARKKKKENLELPLFSTGREVVCYLCMTVLLPIVVVLISFAVQELGGRENRWLVISTRLTWSGLIDSDSVGTQLCAAYREELPQPGACKSSMNFVSGTSERRRQLGDREGEGETEIEDLGVGWSSSERRRASERFSGTAIFDISLSYSRTDTMEKAKSSTENLASQASSGDPSDSVFSKSVVNRMKKHLNIGVNEMTVTKVRGVGRRGSFYGDSFFLTNSAGTSSATTSTTTTTSTFPAPHFDVAKWSRIYHSNLGVGWGEKMATGDLNGDGVEDIILSAKPAGTSLYVIFGGSTLGNFDMNTIDGSNGFSITADSAFVWGDVTNCLVAADINGDGIDDLIMSDGVGDYAGLYGGDIYVFFGRKTWDASYTFGQYDVFIRSSRTLNMPPPSCAACDVDGDGKADIVVGDDGTDRVSILYGRTKTEWETVSSTTTAFYEWSSTEHNLHLQTVTANVRVGQLVGCQDVDGDGLADVFVSTAHRNGANYAVVTLITGLSGKPLGSSDLLSSNLKNTLDVNSVQSFRADELYRSSSGDIMAFTGIFPAGDVNGDGKMDVVFGASNYCTDCSGTPTIVGGAAYLVYGGLDGITNQESGTLQVSVTKPSPLSFLQDDNPAGDVEFGISATKFWDLDGDGLNELVVCSRGRSVCYIGYSSNLKSPGVQTLSESAGRFYHSNWGQSNSIKLGTAFLIADVTGDAIPDAIISAPAYNGEENGEVFFYKGIM</sequence>
<dbReference type="PANTHER" id="PTHR13412">
    <property type="entry name" value="T-CELL IMMUNOMODULATORY PROTEIN HOMOLOG"/>
    <property type="match status" value="1"/>
</dbReference>
<dbReference type="Gene3D" id="2.130.10.130">
    <property type="entry name" value="Integrin alpha, N-terminal"/>
    <property type="match status" value="2"/>
</dbReference>